<dbReference type="AlphaFoldDB" id="A0AAW1SUW3"/>
<name>A0AAW1SUW3_9CHLO</name>
<evidence type="ECO:0000313" key="2">
    <source>
        <dbReference type="Proteomes" id="UP001485043"/>
    </source>
</evidence>
<comment type="caution">
    <text evidence="1">The sequence shown here is derived from an EMBL/GenBank/DDBJ whole genome shotgun (WGS) entry which is preliminary data.</text>
</comment>
<reference evidence="1 2" key="1">
    <citation type="journal article" date="2024" name="Nat. Commun.">
        <title>Phylogenomics reveals the evolutionary origins of lichenization in chlorophyte algae.</title>
        <authorList>
            <person name="Puginier C."/>
            <person name="Libourel C."/>
            <person name="Otte J."/>
            <person name="Skaloud P."/>
            <person name="Haon M."/>
            <person name="Grisel S."/>
            <person name="Petersen M."/>
            <person name="Berrin J.G."/>
            <person name="Delaux P.M."/>
            <person name="Dal Grande F."/>
            <person name="Keller J."/>
        </authorList>
    </citation>
    <scope>NUCLEOTIDE SEQUENCE [LARGE SCALE GENOMIC DNA]</scope>
    <source>
        <strain evidence="1 2">SAG 2523</strain>
    </source>
</reference>
<evidence type="ECO:0000313" key="1">
    <source>
        <dbReference type="EMBL" id="KAK9859808.1"/>
    </source>
</evidence>
<keyword evidence="2" id="KW-1185">Reference proteome</keyword>
<dbReference type="EMBL" id="JALJOV010000869">
    <property type="protein sequence ID" value="KAK9859808.1"/>
    <property type="molecule type" value="Genomic_DNA"/>
</dbReference>
<accession>A0AAW1SUW3</accession>
<proteinExistence type="predicted"/>
<dbReference type="Proteomes" id="UP001485043">
    <property type="component" value="Unassembled WGS sequence"/>
</dbReference>
<protein>
    <submittedName>
        <fullName evidence="1">Uncharacterized protein</fullName>
    </submittedName>
</protein>
<gene>
    <name evidence="1" type="ORF">WJX84_008965</name>
</gene>
<sequence length="167" mass="18601">MGEAFEEYLRITEMSRHYLLSCGIGRATGAQSITLAEAYPGAAASKALLAETFTPRPSRLVRDKKRFLQGVSKDLLRFNTWQSDHRANVVGEEADIQPLGWQDVNFAAIFDSRQGGKAPAADMRLWLNHADTGKQTLVYLRFKCEAGLTNFQDLRSDYEALDAATGR</sequence>
<organism evidence="1 2">
    <name type="scientific">Apatococcus fuscideae</name>
    <dbReference type="NCBI Taxonomy" id="2026836"/>
    <lineage>
        <taxon>Eukaryota</taxon>
        <taxon>Viridiplantae</taxon>
        <taxon>Chlorophyta</taxon>
        <taxon>core chlorophytes</taxon>
        <taxon>Trebouxiophyceae</taxon>
        <taxon>Chlorellales</taxon>
        <taxon>Chlorellaceae</taxon>
        <taxon>Apatococcus</taxon>
    </lineage>
</organism>